<dbReference type="AlphaFoldDB" id="A0AAU2H8Q6"/>
<accession>A0AAU2H8Q6</accession>
<name>A0AAU2H8Q6_9ACTN</name>
<feature type="transmembrane region" description="Helical" evidence="1">
    <location>
        <begin position="6"/>
        <end position="26"/>
    </location>
</feature>
<sequence>MEREWLFCLIPLTIGVVFLSFGVYGLRRAKALRRSGVSARARIVRHDVVRNDDGARFHYPVAAWTARDGRTCEYASRFGRAGVGNGFGVGAHVMVRYDPQAPDRFAIVGWDTRSVDLLFTALGAVFTVGTVTVLAVRLLTL</sequence>
<evidence type="ECO:0000259" key="2">
    <source>
        <dbReference type="Pfam" id="PF12158"/>
    </source>
</evidence>
<feature type="transmembrane region" description="Helical" evidence="1">
    <location>
        <begin position="117"/>
        <end position="139"/>
    </location>
</feature>
<dbReference type="EMBL" id="CP108253">
    <property type="protein sequence ID" value="WTU44614.1"/>
    <property type="molecule type" value="Genomic_DNA"/>
</dbReference>
<dbReference type="Pfam" id="PF12158">
    <property type="entry name" value="DUF3592"/>
    <property type="match status" value="1"/>
</dbReference>
<reference evidence="3" key="1">
    <citation type="submission" date="2022-10" db="EMBL/GenBank/DDBJ databases">
        <title>The complete genomes of actinobacterial strains from the NBC collection.</title>
        <authorList>
            <person name="Joergensen T.S."/>
            <person name="Alvarez Arevalo M."/>
            <person name="Sterndorff E.B."/>
            <person name="Faurdal D."/>
            <person name="Vuksanovic O."/>
            <person name="Mourched A.-S."/>
            <person name="Charusanti P."/>
            <person name="Shaw S."/>
            <person name="Blin K."/>
            <person name="Weber T."/>
        </authorList>
    </citation>
    <scope>NUCLEOTIDE SEQUENCE</scope>
    <source>
        <strain evidence="3">NBC_00060</strain>
    </source>
</reference>
<keyword evidence="1" id="KW-0472">Membrane</keyword>
<dbReference type="InterPro" id="IPR021994">
    <property type="entry name" value="DUF3592"/>
</dbReference>
<evidence type="ECO:0000256" key="1">
    <source>
        <dbReference type="SAM" id="Phobius"/>
    </source>
</evidence>
<organism evidence="3">
    <name type="scientific">Streptomyces sp. NBC_00060</name>
    <dbReference type="NCBI Taxonomy" id="2975636"/>
    <lineage>
        <taxon>Bacteria</taxon>
        <taxon>Bacillati</taxon>
        <taxon>Actinomycetota</taxon>
        <taxon>Actinomycetes</taxon>
        <taxon>Kitasatosporales</taxon>
        <taxon>Streptomycetaceae</taxon>
        <taxon>Streptomyces</taxon>
    </lineage>
</organism>
<evidence type="ECO:0000313" key="3">
    <source>
        <dbReference type="EMBL" id="WTU44614.1"/>
    </source>
</evidence>
<gene>
    <name evidence="3" type="ORF">OHV25_36000</name>
</gene>
<keyword evidence="1" id="KW-0812">Transmembrane</keyword>
<protein>
    <submittedName>
        <fullName evidence="3">DUF3592 domain-containing protein</fullName>
    </submittedName>
</protein>
<feature type="domain" description="DUF3592" evidence="2">
    <location>
        <begin position="40"/>
        <end position="110"/>
    </location>
</feature>
<keyword evidence="1" id="KW-1133">Transmembrane helix</keyword>
<proteinExistence type="predicted"/>